<dbReference type="SUPFAM" id="SSF48452">
    <property type="entry name" value="TPR-like"/>
    <property type="match status" value="2"/>
</dbReference>
<protein>
    <recommendedName>
        <fullName evidence="3">Tetratricopeptide repeat protein</fullName>
    </recommendedName>
</protein>
<organism evidence="1 2">
    <name type="scientific">Bradyrhizobium jicamae</name>
    <dbReference type="NCBI Taxonomy" id="280332"/>
    <lineage>
        <taxon>Bacteria</taxon>
        <taxon>Pseudomonadati</taxon>
        <taxon>Pseudomonadota</taxon>
        <taxon>Alphaproteobacteria</taxon>
        <taxon>Hyphomicrobiales</taxon>
        <taxon>Nitrobacteraceae</taxon>
        <taxon>Bradyrhizobium</taxon>
    </lineage>
</organism>
<dbReference type="InterPro" id="IPR011990">
    <property type="entry name" value="TPR-like_helical_dom_sf"/>
</dbReference>
<evidence type="ECO:0008006" key="3">
    <source>
        <dbReference type="Google" id="ProtNLM"/>
    </source>
</evidence>
<sequence>MDRFNLGSHSRKISTASPDAQRWFDAGLNWCFAFNKSEGVKCFRKALEFDPDCVMAHWGIAYGSGPFYNLTWRDLGEPEAVAATGTAFAHIQKARELAHGATELENGLVEAQACRIQRPHPVVPEEYDRWDDAYAAEMRRIHRRHSDDGDVAALFVEALITRTPRRLWDVRTGSPAPHSDVMEALDVCERCIEQAVRAGAPRHPALLHLHIHILEMSNEPERAMASAGALGSLCPDAGHLNHMPAHVYMLVGDYERARLTSEKAIAANDKFLAYAGPLTPYTTGCAHDLLLMMHACMFMGRYGDAIATADKLRGMITKEVLSVAGRPKFSTSLEGYHSMRMHVLVRFGRWQDIIDEPPPDDPDLYPVSTAMHHYGKAVAHATLKRFPEAEAERRSFHQSLARIPPHRKVFNNSALSILGVAEKMLDGELNYHQGNYELAFANLREAVDRDDNLEYVEPWAWMHPPRHALAALLAEQCNFAEAEQIYRDDLGLSGKIQRCAQHPDNIWALRGLAECLEYRNETIELASISAKLQVATALADIPIDSSCMCRTTVRPLGTNHCCH</sequence>
<dbReference type="PANTHER" id="PTHR45588">
    <property type="entry name" value="TPR DOMAIN-CONTAINING PROTEIN"/>
    <property type="match status" value="1"/>
</dbReference>
<name>A0ABS5FEQ9_9BRAD</name>
<dbReference type="EMBL" id="JAFCJH010000006">
    <property type="protein sequence ID" value="MBR0795287.1"/>
    <property type="molecule type" value="Genomic_DNA"/>
</dbReference>
<gene>
    <name evidence="1" type="ORF">JQ615_07800</name>
</gene>
<dbReference type="Gene3D" id="1.25.40.10">
    <property type="entry name" value="Tetratricopeptide repeat domain"/>
    <property type="match status" value="2"/>
</dbReference>
<evidence type="ECO:0000313" key="1">
    <source>
        <dbReference type="EMBL" id="MBR0795287.1"/>
    </source>
</evidence>
<comment type="caution">
    <text evidence="1">The sequence shown here is derived from an EMBL/GenBank/DDBJ whole genome shotgun (WGS) entry which is preliminary data.</text>
</comment>
<evidence type="ECO:0000313" key="2">
    <source>
        <dbReference type="Proteomes" id="UP001315278"/>
    </source>
</evidence>
<dbReference type="PANTHER" id="PTHR45588:SF1">
    <property type="entry name" value="WW DOMAIN-CONTAINING PROTEIN"/>
    <property type="match status" value="1"/>
</dbReference>
<keyword evidence="2" id="KW-1185">Reference proteome</keyword>
<accession>A0ABS5FEQ9</accession>
<reference evidence="2" key="1">
    <citation type="journal article" date="2021" name="ISME J.">
        <title>Evolutionary origin and ecological implication of a unique nif island in free-living Bradyrhizobium lineages.</title>
        <authorList>
            <person name="Tao J."/>
        </authorList>
    </citation>
    <scope>NUCLEOTIDE SEQUENCE [LARGE SCALE GENOMIC DNA]</scope>
    <source>
        <strain evidence="2">SZCCT0434</strain>
    </source>
</reference>
<proteinExistence type="predicted"/>
<dbReference type="Proteomes" id="UP001315278">
    <property type="component" value="Unassembled WGS sequence"/>
</dbReference>